<reference evidence="2" key="1">
    <citation type="submission" date="2023-05" db="EMBL/GenBank/DDBJ databases">
        <title>Mariniplasma microaerophilum sp. nov., a novel anaerobic mollicute isolated from terrestrial mud volcano, Taman Peninsula, Russia.</title>
        <authorList>
            <person name="Khomyakova M.A."/>
            <person name="Merkel A.Y."/>
            <person name="Slobodkin A.I."/>
        </authorList>
    </citation>
    <scope>NUCLEOTIDE SEQUENCE</scope>
    <source>
        <strain evidence="2">M4Ah</strain>
    </source>
</reference>
<dbReference type="Pfam" id="PF16552">
    <property type="entry name" value="OAM_alpha"/>
    <property type="match status" value="1"/>
</dbReference>
<keyword evidence="3" id="KW-1185">Reference proteome</keyword>
<dbReference type="GO" id="GO:0003824">
    <property type="term" value="F:catalytic activity"/>
    <property type="evidence" value="ECO:0007669"/>
    <property type="project" value="InterPro"/>
</dbReference>
<evidence type="ECO:0000259" key="1">
    <source>
        <dbReference type="Pfam" id="PF16552"/>
    </source>
</evidence>
<dbReference type="EMBL" id="JASCXW010000047">
    <property type="protein sequence ID" value="MDI6453706.1"/>
    <property type="molecule type" value="Genomic_DNA"/>
</dbReference>
<comment type="caution">
    <text evidence="2">The sequence shown here is derived from an EMBL/GenBank/DDBJ whole genome shotgun (WGS) entry which is preliminary data.</text>
</comment>
<dbReference type="GO" id="GO:0031419">
    <property type="term" value="F:cobalamin binding"/>
    <property type="evidence" value="ECO:0007669"/>
    <property type="project" value="InterPro"/>
</dbReference>
<dbReference type="Gene3D" id="6.10.250.2220">
    <property type="match status" value="1"/>
</dbReference>
<dbReference type="AlphaFoldDB" id="A0AAW6UE36"/>
<dbReference type="Gene3D" id="1.10.8.1000">
    <property type="entry name" value="Ornithine 4,5 aminomutase S component, alpha subunit-like"/>
    <property type="match status" value="1"/>
</dbReference>
<protein>
    <submittedName>
        <fullName evidence="2">Ornithine aminomutase subunit alpha</fullName>
    </submittedName>
</protein>
<dbReference type="InterPro" id="IPR016176">
    <property type="entry name" value="Cbl-dep_enz_cat"/>
</dbReference>
<feature type="domain" description="D-Lysine 5,6-aminomutase alpha subunit" evidence="1">
    <location>
        <begin position="4"/>
        <end position="117"/>
    </location>
</feature>
<dbReference type="Proteomes" id="UP001431532">
    <property type="component" value="Unassembled WGS sequence"/>
</dbReference>
<dbReference type="RefSeq" id="WP_282840155.1">
    <property type="nucleotide sequence ID" value="NZ_JASCXW010000047.1"/>
</dbReference>
<dbReference type="InterPro" id="IPR015130">
    <property type="entry name" value="Lys-AminoMut_A"/>
</dbReference>
<organism evidence="2 3">
    <name type="scientific">Peloplasma aerotolerans</name>
    <dbReference type="NCBI Taxonomy" id="3044389"/>
    <lineage>
        <taxon>Bacteria</taxon>
        <taxon>Bacillati</taxon>
        <taxon>Mycoplasmatota</taxon>
        <taxon>Mollicutes</taxon>
        <taxon>Acholeplasmatales</taxon>
        <taxon>Acholeplasmataceae</taxon>
        <taxon>Peloplasma</taxon>
    </lineage>
</organism>
<dbReference type="SUPFAM" id="SSF51703">
    <property type="entry name" value="Cobalamin (vitamin B12)-dependent enzymes"/>
    <property type="match status" value="1"/>
</dbReference>
<name>A0AAW6UE36_9MOLU</name>
<proteinExistence type="predicted"/>
<gene>
    <name evidence="2" type="ORF">QJ521_09025</name>
</gene>
<sequence>MKPRNDDFQERRKHLDHLDDHELKEYFYKLTNQMIDPLLELAYEYTSPAIERSVLMRMGFSSLEAKAITDKLMEYQLLEHGAGHVVYVYSKNNKLSIRESGLALTEGKNVEKMMEVFK</sequence>
<evidence type="ECO:0000313" key="2">
    <source>
        <dbReference type="EMBL" id="MDI6453706.1"/>
    </source>
</evidence>
<evidence type="ECO:0000313" key="3">
    <source>
        <dbReference type="Proteomes" id="UP001431532"/>
    </source>
</evidence>
<accession>A0AAW6UE36</accession>